<dbReference type="PROSITE" id="PS51405">
    <property type="entry name" value="HEME_HALOPEROXIDASE"/>
    <property type="match status" value="1"/>
</dbReference>
<keyword evidence="4" id="KW-1185">Reference proteome</keyword>
<feature type="region of interest" description="Disordered" evidence="1">
    <location>
        <begin position="96"/>
        <end position="128"/>
    </location>
</feature>
<accession>A0A9W9KQH2</accession>
<feature type="domain" description="Heme haloperoxidase family profile" evidence="2">
    <location>
        <begin position="1"/>
        <end position="145"/>
    </location>
</feature>
<dbReference type="Proteomes" id="UP001141434">
    <property type="component" value="Unassembled WGS sequence"/>
</dbReference>
<reference evidence="3" key="1">
    <citation type="submission" date="2022-11" db="EMBL/GenBank/DDBJ databases">
        <authorList>
            <person name="Petersen C."/>
        </authorList>
    </citation>
    <scope>NUCLEOTIDE SEQUENCE</scope>
    <source>
        <strain evidence="3">IBT 34128</strain>
    </source>
</reference>
<dbReference type="Gene3D" id="1.10.489.10">
    <property type="entry name" value="Chloroperoxidase-like"/>
    <property type="match status" value="1"/>
</dbReference>
<organism evidence="3 4">
    <name type="scientific">Penicillium alfredii</name>
    <dbReference type="NCBI Taxonomy" id="1506179"/>
    <lineage>
        <taxon>Eukaryota</taxon>
        <taxon>Fungi</taxon>
        <taxon>Dikarya</taxon>
        <taxon>Ascomycota</taxon>
        <taxon>Pezizomycotina</taxon>
        <taxon>Eurotiomycetes</taxon>
        <taxon>Eurotiomycetidae</taxon>
        <taxon>Eurotiales</taxon>
        <taxon>Aspergillaceae</taxon>
        <taxon>Penicillium</taxon>
    </lineage>
</organism>
<dbReference type="OrthoDB" id="407298at2759"/>
<gene>
    <name evidence="3" type="ORF">NUU61_001243</name>
</gene>
<evidence type="ECO:0000259" key="2">
    <source>
        <dbReference type="PROSITE" id="PS51405"/>
    </source>
</evidence>
<dbReference type="AlphaFoldDB" id="A0A9W9KQH2"/>
<dbReference type="EMBL" id="JAPMSZ010000001">
    <property type="protein sequence ID" value="KAJ5115484.1"/>
    <property type="molecule type" value="Genomic_DNA"/>
</dbReference>
<name>A0A9W9KQH2_9EURO</name>
<comment type="caution">
    <text evidence="3">The sequence shown here is derived from an EMBL/GenBank/DDBJ whole genome shotgun (WGS) entry which is preliminary data.</text>
</comment>
<evidence type="ECO:0000313" key="3">
    <source>
        <dbReference type="EMBL" id="KAJ5115484.1"/>
    </source>
</evidence>
<dbReference type="InterPro" id="IPR036851">
    <property type="entry name" value="Chloroperoxidase-like_sf"/>
</dbReference>
<dbReference type="GeneID" id="81390993"/>
<evidence type="ECO:0000313" key="4">
    <source>
        <dbReference type="Proteomes" id="UP001141434"/>
    </source>
</evidence>
<sequence length="204" mass="22540">MGVIASPEQNATGFTLCSDAFFGNSHVFSGTIFNETRAYWTGPILTAEMLANSKIARQTNSKAYNPSYRFSPKTEQFSLGEVAAPVIAFGDIKTGTANRKRTPSHGLGMEKANKSHNPTGYPQRRADDTECNEPDYPFGIFRVYSPSGVLVQLAFRGEDLIDKVVWQAINFSEGKFGYILIDQGETFIETYEAPGYHVETSINI</sequence>
<evidence type="ECO:0000256" key="1">
    <source>
        <dbReference type="SAM" id="MobiDB-lite"/>
    </source>
</evidence>
<protein>
    <recommendedName>
        <fullName evidence="2">Heme haloperoxidase family profile domain-containing protein</fullName>
    </recommendedName>
</protein>
<reference evidence="3" key="2">
    <citation type="journal article" date="2023" name="IMA Fungus">
        <title>Comparative genomic study of the Penicillium genus elucidates a diverse pangenome and 15 lateral gene transfer events.</title>
        <authorList>
            <person name="Petersen C."/>
            <person name="Sorensen T."/>
            <person name="Nielsen M.R."/>
            <person name="Sondergaard T.E."/>
            <person name="Sorensen J.L."/>
            <person name="Fitzpatrick D.A."/>
            <person name="Frisvad J.C."/>
            <person name="Nielsen K.L."/>
        </authorList>
    </citation>
    <scope>NUCLEOTIDE SEQUENCE</scope>
    <source>
        <strain evidence="3">IBT 34128</strain>
    </source>
</reference>
<proteinExistence type="predicted"/>
<dbReference type="RefSeq" id="XP_056516675.1">
    <property type="nucleotide sequence ID" value="XM_056651825.1"/>
</dbReference>
<dbReference type="GO" id="GO:0004601">
    <property type="term" value="F:peroxidase activity"/>
    <property type="evidence" value="ECO:0007669"/>
    <property type="project" value="InterPro"/>
</dbReference>
<dbReference type="InterPro" id="IPR000028">
    <property type="entry name" value="Chloroperoxidase"/>
</dbReference>